<reference evidence="2" key="1">
    <citation type="submission" date="2021-03" db="EMBL/GenBank/DDBJ databases">
        <title>Comparative genomics and phylogenomic investigation of the class Geoglossomycetes provide insights into ecological specialization and systematics.</title>
        <authorList>
            <person name="Melie T."/>
            <person name="Pirro S."/>
            <person name="Miller A.N."/>
            <person name="Quandt A."/>
        </authorList>
    </citation>
    <scope>NUCLEOTIDE SEQUENCE</scope>
    <source>
        <strain evidence="2">CAQ_001_2017</strain>
    </source>
</reference>
<organism evidence="2 3">
    <name type="scientific">Trichoglossum hirsutum</name>
    <dbReference type="NCBI Taxonomy" id="265104"/>
    <lineage>
        <taxon>Eukaryota</taxon>
        <taxon>Fungi</taxon>
        <taxon>Dikarya</taxon>
        <taxon>Ascomycota</taxon>
        <taxon>Pezizomycotina</taxon>
        <taxon>Geoglossomycetes</taxon>
        <taxon>Geoglossales</taxon>
        <taxon>Geoglossaceae</taxon>
        <taxon>Trichoglossum</taxon>
    </lineage>
</organism>
<sequence>MKPSRLAPSVPMHMKTRGSQKALSVMSGSVSGDSRRSSISRSLNGVGQSGDDIDQPAKRQRLSRESSIRRSSHSSNSSDGKASISKTPKLATFSTTTESISSAKRKHSDADDDDQDQQPVDDTKAATTQQDEAADSQFLDVPLRKRLGRPPKKSKITPVVSDNAAPPAKRPPGRPPRLGRLPLGRQVSERMAQRIPGRRRKPNPDAELEADLGRLAELRRNYRILAKMVKPAIAELAERAITDIENDPEAHKRTPQYQLVQDELDARFNQRIALIEREYQLKVQYERKVVMTEEECIRMNFQVCLTRRFHCECGLTASKRTIRDIQEKYITESKHQMMESIRCMEAVEDNEATEDEVRHLGDDLKVLLLFIIIDSYQSEPEDGPATPRSLLRDVSRSVFPIETERKWKALEARAGVAKLLEIYAPGLVEDMRRYEQANRQNEERADVELENIRKLASATTVVDATTGVSGIGNSAMNALAELSTRLLEVEPQVSNQGKPTLPAPNEASSSGVKAQAMREHPTISTQPVETTFPSRVSSSGATSEAVMRQLLSPAKPPDTLPTPTLPSLDYSSLRIRENTRLSVEPMKALPPLPKDSSVVKKHGEDEFAERRLRLDQGRDGENNPSTTTTRTAWQATSSTGKYGDSATSPLHTSRVITSNGGSPSLSHPIQQAMGSLDGAREDSALTNYQRPIQPLRPGGLAPLHTSPRGANMDFTISNHPGGATGLGKQTTPVLSPVAKSTGRAQSIVAKAIPPASPYVSPYGPMNEQARPHIAVSTTQAMSVAQQLTRPSPTQVTGAAQIPTGQAQQPQQVPPTRRRELRPAPSPAMAPPLVYPRYPQDSYFGAPAYGYPEAEAGPHGRTPEGFYGYVPPYDPMGGQGYYPSGPYMPPPQVQPLQYPTYLMYNPPPTQSASPGQPSPHQQGPAHLQPAFAGQPRIAPSHTIHSAPVPPPQRPLTFQYYQPPGGNQPGPSQSEQSRR</sequence>
<protein>
    <submittedName>
        <fullName evidence="2">Uncharacterized protein</fullName>
    </submittedName>
</protein>
<feature type="compositionally biased region" description="Polar residues" evidence="1">
    <location>
        <begin position="92"/>
        <end position="102"/>
    </location>
</feature>
<feature type="compositionally biased region" description="Low complexity" evidence="1">
    <location>
        <begin position="909"/>
        <end position="925"/>
    </location>
</feature>
<feature type="region of interest" description="Disordered" evidence="1">
    <location>
        <begin position="610"/>
        <end position="649"/>
    </location>
</feature>
<feature type="compositionally biased region" description="Low complexity" evidence="1">
    <location>
        <begin position="73"/>
        <end position="83"/>
    </location>
</feature>
<feature type="compositionally biased region" description="Pro residues" evidence="1">
    <location>
        <begin position="823"/>
        <end position="832"/>
    </location>
</feature>
<dbReference type="EMBL" id="JAGHQM010000616">
    <property type="protein sequence ID" value="KAH0559361.1"/>
    <property type="molecule type" value="Genomic_DNA"/>
</dbReference>
<feature type="compositionally biased region" description="Low complexity" evidence="1">
    <location>
        <begin position="796"/>
        <end position="814"/>
    </location>
</feature>
<feature type="region of interest" description="Disordered" evidence="1">
    <location>
        <begin position="492"/>
        <end position="543"/>
    </location>
</feature>
<evidence type="ECO:0000313" key="2">
    <source>
        <dbReference type="EMBL" id="KAH0559361.1"/>
    </source>
</evidence>
<name>A0A9P8RPL3_9PEZI</name>
<dbReference type="Proteomes" id="UP000750711">
    <property type="component" value="Unassembled WGS sequence"/>
</dbReference>
<feature type="compositionally biased region" description="Low complexity" evidence="1">
    <location>
        <begin position="176"/>
        <end position="185"/>
    </location>
</feature>
<feature type="region of interest" description="Disordered" evidence="1">
    <location>
        <begin position="897"/>
        <end position="977"/>
    </location>
</feature>
<evidence type="ECO:0000256" key="1">
    <source>
        <dbReference type="SAM" id="MobiDB-lite"/>
    </source>
</evidence>
<keyword evidence="3" id="KW-1185">Reference proteome</keyword>
<feature type="compositionally biased region" description="Low complexity" evidence="1">
    <location>
        <begin position="24"/>
        <end position="42"/>
    </location>
</feature>
<evidence type="ECO:0000313" key="3">
    <source>
        <dbReference type="Proteomes" id="UP000750711"/>
    </source>
</evidence>
<feature type="compositionally biased region" description="Basic and acidic residues" evidence="1">
    <location>
        <begin position="610"/>
        <end position="621"/>
    </location>
</feature>
<feature type="compositionally biased region" description="Polar residues" evidence="1">
    <location>
        <begin position="522"/>
        <end position="542"/>
    </location>
</feature>
<feature type="compositionally biased region" description="Low complexity" evidence="1">
    <location>
        <begin position="960"/>
        <end position="977"/>
    </location>
</feature>
<feature type="compositionally biased region" description="Low complexity" evidence="1">
    <location>
        <begin position="625"/>
        <end position="639"/>
    </location>
</feature>
<comment type="caution">
    <text evidence="2">The sequence shown here is derived from an EMBL/GenBank/DDBJ whole genome shotgun (WGS) entry which is preliminary data.</text>
</comment>
<feature type="region of interest" description="Disordered" evidence="1">
    <location>
        <begin position="1"/>
        <end position="207"/>
    </location>
</feature>
<accession>A0A9P8RPL3</accession>
<feature type="compositionally biased region" description="Basic residues" evidence="1">
    <location>
        <begin position="144"/>
        <end position="155"/>
    </location>
</feature>
<gene>
    <name evidence="2" type="ORF">GP486_004121</name>
</gene>
<proteinExistence type="predicted"/>
<dbReference type="AlphaFoldDB" id="A0A9P8RPL3"/>
<feature type="region of interest" description="Disordered" evidence="1">
    <location>
        <begin position="789"/>
        <end position="832"/>
    </location>
</feature>